<sequence>MNNSVIIKGNKYGIVVVLDDKIPFAQLREDIANKFKSATKFFDKANMAVSFEGRKLSSEEERDVLDIIAANSELNIVCVIDNNEIREQCFKKAVEERLEEISSQTGQFYKGTLRSGQMLESESSIIILGDINPGAKVIAKGNVIILGSLKGNIYAGANGNEDAFVVALEMAPIQIRIGDTIARSDDNNGKPKKMGDGIMIAFVEDGNIYIEKLDKTILDDIRI</sequence>
<gene>
    <name evidence="6 9" type="primary">minC</name>
    <name evidence="9" type="ORF">BUTYVIB_01457</name>
</gene>
<comment type="caution">
    <text evidence="9">The sequence shown here is derived from an EMBL/GenBank/DDBJ whole genome shotgun (WGS) entry which is preliminary data.</text>
</comment>
<keyword evidence="2 6" id="KW-0132">Cell division</keyword>
<dbReference type="Pfam" id="PF03775">
    <property type="entry name" value="MinC_C"/>
    <property type="match status" value="1"/>
</dbReference>
<dbReference type="HOGENOM" id="CLU_048711_2_2_9"/>
<dbReference type="InterPro" id="IPR036145">
    <property type="entry name" value="MinC_C_sf"/>
</dbReference>
<evidence type="ECO:0000256" key="2">
    <source>
        <dbReference type="ARBA" id="ARBA00022618"/>
    </source>
</evidence>
<evidence type="ECO:0000256" key="1">
    <source>
        <dbReference type="ARBA" id="ARBA00006291"/>
    </source>
</evidence>
<dbReference type="PANTHER" id="PTHR34108">
    <property type="entry name" value="SEPTUM SITE-DETERMINING PROTEIN MINC"/>
    <property type="match status" value="1"/>
</dbReference>
<dbReference type="GO" id="GO:0000902">
    <property type="term" value="P:cell morphogenesis"/>
    <property type="evidence" value="ECO:0007669"/>
    <property type="project" value="InterPro"/>
</dbReference>
<comment type="similarity">
    <text evidence="1 6">Belongs to the MinC family.</text>
</comment>
<organism evidence="9 10">
    <name type="scientific">Eshraghiella crossota DSM 2876</name>
    <dbReference type="NCBI Taxonomy" id="511680"/>
    <lineage>
        <taxon>Bacteria</taxon>
        <taxon>Bacillati</taxon>
        <taxon>Bacillota</taxon>
        <taxon>Clostridia</taxon>
        <taxon>Lachnospirales</taxon>
        <taxon>Lachnospiraceae</taxon>
        <taxon>Eshraghiella</taxon>
    </lineage>
</organism>
<dbReference type="NCBIfam" id="TIGR01222">
    <property type="entry name" value="minC"/>
    <property type="match status" value="1"/>
</dbReference>
<dbReference type="PANTHER" id="PTHR34108:SF1">
    <property type="entry name" value="SEPTUM SITE-DETERMINING PROTEIN MINC"/>
    <property type="match status" value="1"/>
</dbReference>
<proteinExistence type="inferred from homology"/>
<dbReference type="GO" id="GO:1901891">
    <property type="term" value="P:regulation of cell septum assembly"/>
    <property type="evidence" value="ECO:0007669"/>
    <property type="project" value="InterPro"/>
</dbReference>
<name>D4S041_9FIRM</name>
<evidence type="ECO:0000259" key="7">
    <source>
        <dbReference type="Pfam" id="PF03775"/>
    </source>
</evidence>
<evidence type="ECO:0000256" key="4">
    <source>
        <dbReference type="ARBA" id="ARBA00023306"/>
    </source>
</evidence>
<dbReference type="HAMAP" id="MF_00267">
    <property type="entry name" value="MinC"/>
    <property type="match status" value="1"/>
</dbReference>
<dbReference type="InterPro" id="IPR005526">
    <property type="entry name" value="Septum_form_inhib_MinC_C"/>
</dbReference>
<evidence type="ECO:0000313" key="10">
    <source>
        <dbReference type="Proteomes" id="UP000006238"/>
    </source>
</evidence>
<protein>
    <recommendedName>
        <fullName evidence="6">Probable septum site-determining protein MinC</fullName>
    </recommendedName>
</protein>
<dbReference type="GO" id="GO:0000917">
    <property type="term" value="P:division septum assembly"/>
    <property type="evidence" value="ECO:0007669"/>
    <property type="project" value="UniProtKB-KW"/>
</dbReference>
<dbReference type="GeneID" id="98918313"/>
<feature type="domain" description="Septum formation inhibitor MinC C-terminal" evidence="7">
    <location>
        <begin position="109"/>
        <end position="210"/>
    </location>
</feature>
<evidence type="ECO:0000313" key="9">
    <source>
        <dbReference type="EMBL" id="EFF68189.1"/>
    </source>
</evidence>
<evidence type="ECO:0000259" key="8">
    <source>
        <dbReference type="Pfam" id="PF22642"/>
    </source>
</evidence>
<dbReference type="InterPro" id="IPR013033">
    <property type="entry name" value="MinC"/>
</dbReference>
<accession>D4S041</accession>
<dbReference type="Pfam" id="PF22642">
    <property type="entry name" value="MinC_N_1"/>
    <property type="match status" value="1"/>
</dbReference>
<dbReference type="InterPro" id="IPR016098">
    <property type="entry name" value="CAP/MinC_C"/>
</dbReference>
<evidence type="ECO:0000256" key="6">
    <source>
        <dbReference type="HAMAP-Rule" id="MF_00267"/>
    </source>
</evidence>
<dbReference type="InterPro" id="IPR055219">
    <property type="entry name" value="MinC_N_1"/>
</dbReference>
<keyword evidence="3 6" id="KW-0717">Septation</keyword>
<comment type="subunit">
    <text evidence="5 6">Interacts with MinD and FtsZ.</text>
</comment>
<dbReference type="Gene3D" id="2.160.20.70">
    <property type="match status" value="1"/>
</dbReference>
<feature type="domain" description="Septum site-determining protein MinC N-terminal" evidence="8">
    <location>
        <begin position="5"/>
        <end position="78"/>
    </location>
</feature>
<dbReference type="Gene3D" id="3.30.160.540">
    <property type="match status" value="1"/>
</dbReference>
<keyword evidence="4 6" id="KW-0131">Cell cycle</keyword>
<dbReference type="RefSeq" id="WP_005603064.1">
    <property type="nucleotide sequence ID" value="NZ_GG663524.1"/>
</dbReference>
<dbReference type="STRING" id="45851.BHV86_10450"/>
<dbReference type="Proteomes" id="UP000006238">
    <property type="component" value="Unassembled WGS sequence"/>
</dbReference>
<dbReference type="SUPFAM" id="SSF63848">
    <property type="entry name" value="Cell-division inhibitor MinC, C-terminal domain"/>
    <property type="match status" value="1"/>
</dbReference>
<evidence type="ECO:0000256" key="3">
    <source>
        <dbReference type="ARBA" id="ARBA00023210"/>
    </source>
</evidence>
<dbReference type="AlphaFoldDB" id="D4S041"/>
<keyword evidence="10" id="KW-1185">Reference proteome</keyword>
<comment type="function">
    <text evidence="6">Cell division inhibitor that blocks the formation of polar Z ring septums. Rapidly oscillates between the poles of the cell to destabilize FtsZ filaments that have formed before they mature into polar Z rings. Prevents FtsZ polymerization.</text>
</comment>
<dbReference type="EMBL" id="ABWN01000030">
    <property type="protein sequence ID" value="EFF68189.1"/>
    <property type="molecule type" value="Genomic_DNA"/>
</dbReference>
<reference evidence="9 10" key="1">
    <citation type="submission" date="2010-02" db="EMBL/GenBank/DDBJ databases">
        <authorList>
            <person name="Weinstock G."/>
            <person name="Sodergren E."/>
            <person name="Clifton S."/>
            <person name="Fulton L."/>
            <person name="Fulton B."/>
            <person name="Courtney L."/>
            <person name="Fronick C."/>
            <person name="Harrison M."/>
            <person name="Strong C."/>
            <person name="Farmer C."/>
            <person name="Delahaunty K."/>
            <person name="Markovic C."/>
            <person name="Hall O."/>
            <person name="Minx P."/>
            <person name="Tomlinson C."/>
            <person name="Mitreva M."/>
            <person name="Nelson J."/>
            <person name="Hou S."/>
            <person name="Wollam A."/>
            <person name="Pepin K.H."/>
            <person name="Johnson M."/>
            <person name="Bhonagiri V."/>
            <person name="Zhang X."/>
            <person name="Suruliraj S."/>
            <person name="Warren W."/>
            <person name="Chinwalla A."/>
            <person name="Mardis E.R."/>
            <person name="Wilson R.K."/>
        </authorList>
    </citation>
    <scope>NUCLEOTIDE SEQUENCE [LARGE SCALE GENOMIC DNA]</scope>
    <source>
        <strain evidence="9 10">DSM 2876</strain>
    </source>
</reference>
<evidence type="ECO:0000256" key="5">
    <source>
        <dbReference type="ARBA" id="ARBA00046874"/>
    </source>
</evidence>
<dbReference type="eggNOG" id="COG0850">
    <property type="taxonomic scope" value="Bacteria"/>
</dbReference>